<dbReference type="GO" id="GO:0000166">
    <property type="term" value="F:nucleotide binding"/>
    <property type="evidence" value="ECO:0007669"/>
    <property type="project" value="InterPro"/>
</dbReference>
<evidence type="ECO:0000259" key="1">
    <source>
        <dbReference type="Pfam" id="PF01408"/>
    </source>
</evidence>
<dbReference type="PANTHER" id="PTHR43249:SF1">
    <property type="entry name" value="D-GLUCOSIDE 3-DEHYDROGENASE"/>
    <property type="match status" value="1"/>
</dbReference>
<dbReference type="EMBL" id="VBOZ01000008">
    <property type="protein sequence ID" value="TMQ66660.1"/>
    <property type="molecule type" value="Genomic_DNA"/>
</dbReference>
<dbReference type="Pfam" id="PF01408">
    <property type="entry name" value="GFO_IDH_MocA"/>
    <property type="match status" value="1"/>
</dbReference>
<evidence type="ECO:0000313" key="3">
    <source>
        <dbReference type="EMBL" id="TMQ66660.1"/>
    </source>
</evidence>
<dbReference type="InterPro" id="IPR000683">
    <property type="entry name" value="Gfo/Idh/MocA-like_OxRdtase_N"/>
</dbReference>
<evidence type="ECO:0000313" key="4">
    <source>
        <dbReference type="Proteomes" id="UP000317691"/>
    </source>
</evidence>
<protein>
    <submittedName>
        <fullName evidence="3">Gfo/Idh/MocA family oxidoreductase</fullName>
    </submittedName>
</protein>
<dbReference type="PANTHER" id="PTHR43249">
    <property type="entry name" value="UDP-N-ACETYL-2-AMINO-2-DEOXY-D-GLUCURONATE OXIDASE"/>
    <property type="match status" value="1"/>
</dbReference>
<dbReference type="Pfam" id="PF02894">
    <property type="entry name" value="GFO_IDH_MocA_C"/>
    <property type="match status" value="1"/>
</dbReference>
<gene>
    <name evidence="3" type="ORF">E6K79_01700</name>
</gene>
<dbReference type="InterPro" id="IPR052515">
    <property type="entry name" value="Gfo/Idh/MocA_Oxidoreductase"/>
</dbReference>
<feature type="domain" description="Gfo/Idh/MocA-like oxidoreductase N-terminal" evidence="1">
    <location>
        <begin position="61"/>
        <end position="179"/>
    </location>
</feature>
<evidence type="ECO:0000259" key="2">
    <source>
        <dbReference type="Pfam" id="PF02894"/>
    </source>
</evidence>
<feature type="domain" description="Gfo/Idh/MocA-like oxidoreductase C-terminal" evidence="2">
    <location>
        <begin position="196"/>
        <end position="392"/>
    </location>
</feature>
<sequence length="393" mass="44035">MRTRSPRMRTRWPHRERTRARTIRGLIRLDFATPVPILARSSPPSRRRSLFGSPHLAQRPIRLGVIGVGVVAQVNHLPALKSRRDVEVVAVCDDDVEKARMVAQHFGIGRAVADYESLLRSDDIDAVIIATPNHLHAPMTQAALGYGKHVLCEKPAARTAAEAAQMAVAAERSGKVLMYAMNNRFRSDVSVLRGYLERKELGKIFYVKTGWLLRRTERRGPGWYENKKSSGGGVLMDLGVQMLDLSLWLLGNPKVVSVTASKYVTDPRKDVEDTVAAFLVLDGGASLTLEVSWALLLERNFPYLNLFGTDGAALLNPFRIHKELNGNLLNVTPPLESTKNIYKQSYERELDHFLRCLTQGERPMASAEEGHDLMQVIDAIYQSAEARREVRLH</sequence>
<organism evidence="3 4">
    <name type="scientific">Eiseniibacteriota bacterium</name>
    <dbReference type="NCBI Taxonomy" id="2212470"/>
    <lineage>
        <taxon>Bacteria</taxon>
        <taxon>Candidatus Eiseniibacteriota</taxon>
    </lineage>
</organism>
<dbReference type="SUPFAM" id="SSF55347">
    <property type="entry name" value="Glyceraldehyde-3-phosphate dehydrogenase-like, C-terminal domain"/>
    <property type="match status" value="1"/>
</dbReference>
<dbReference type="InterPro" id="IPR036291">
    <property type="entry name" value="NAD(P)-bd_dom_sf"/>
</dbReference>
<dbReference type="AlphaFoldDB" id="A0A538TSQ6"/>
<dbReference type="Proteomes" id="UP000317691">
    <property type="component" value="Unassembled WGS sequence"/>
</dbReference>
<dbReference type="SUPFAM" id="SSF51735">
    <property type="entry name" value="NAD(P)-binding Rossmann-fold domains"/>
    <property type="match status" value="1"/>
</dbReference>
<dbReference type="Gene3D" id="3.40.50.720">
    <property type="entry name" value="NAD(P)-binding Rossmann-like Domain"/>
    <property type="match status" value="1"/>
</dbReference>
<accession>A0A538TSQ6</accession>
<comment type="caution">
    <text evidence="3">The sequence shown here is derived from an EMBL/GenBank/DDBJ whole genome shotgun (WGS) entry which is preliminary data.</text>
</comment>
<name>A0A538TSQ6_UNCEI</name>
<dbReference type="Gene3D" id="3.30.360.10">
    <property type="entry name" value="Dihydrodipicolinate Reductase, domain 2"/>
    <property type="match status" value="1"/>
</dbReference>
<reference evidence="3 4" key="1">
    <citation type="journal article" date="2019" name="Nat. Microbiol.">
        <title>Mediterranean grassland soil C-N compound turnover is dependent on rainfall and depth, and is mediated by genomically divergent microorganisms.</title>
        <authorList>
            <person name="Diamond S."/>
            <person name="Andeer P.F."/>
            <person name="Li Z."/>
            <person name="Crits-Christoph A."/>
            <person name="Burstein D."/>
            <person name="Anantharaman K."/>
            <person name="Lane K.R."/>
            <person name="Thomas B.C."/>
            <person name="Pan C."/>
            <person name="Northen T.R."/>
            <person name="Banfield J.F."/>
        </authorList>
    </citation>
    <scope>NUCLEOTIDE SEQUENCE [LARGE SCALE GENOMIC DNA]</scope>
    <source>
        <strain evidence="3">WS_9</strain>
    </source>
</reference>
<proteinExistence type="predicted"/>
<dbReference type="InterPro" id="IPR004104">
    <property type="entry name" value="Gfo/Idh/MocA-like_OxRdtase_C"/>
</dbReference>